<sequence length="247" mass="27952">MIFNDYQATSSTTVVTVKTGNDNLGVHVKALKAPIADKVQKSEQIQSVDSVSLVHAAAIMLQLNWPWQVYQSYDSKLRGLQFFITEVLKRTKAKIGVLEVALYYIHKLSLRSTKVRCAKRIFLSCLMLSYKFTQDKNYTANTWSRVSGLSVQELMQNEIAILVDLEYKLFIDLETFSKWKESLQALAYGAPKSRMISLASAMARPNIPPSLSCSDDESDSTMEPISLKRRVHDRSLPVQTTKRVHLS</sequence>
<dbReference type="eggNOG" id="KOG1674">
    <property type="taxonomic scope" value="Eukaryota"/>
</dbReference>
<dbReference type="RefSeq" id="XP_002489740.1">
    <property type="nucleotide sequence ID" value="XM_002489695.1"/>
</dbReference>
<proteinExistence type="predicted"/>
<name>C4QW36_KOMPG</name>
<dbReference type="STRING" id="644223.C4QW36"/>
<dbReference type="CDD" id="cd20557">
    <property type="entry name" value="CYCLIN_ScPCL1-like"/>
    <property type="match status" value="1"/>
</dbReference>
<keyword evidence="2" id="KW-1185">Reference proteome</keyword>
<organism evidence="1 2">
    <name type="scientific">Komagataella phaffii (strain GS115 / ATCC 20864)</name>
    <name type="common">Yeast</name>
    <name type="synonym">Pichia pastoris</name>
    <dbReference type="NCBI Taxonomy" id="644223"/>
    <lineage>
        <taxon>Eukaryota</taxon>
        <taxon>Fungi</taxon>
        <taxon>Dikarya</taxon>
        <taxon>Ascomycota</taxon>
        <taxon>Saccharomycotina</taxon>
        <taxon>Pichiomycetes</taxon>
        <taxon>Pichiales</taxon>
        <taxon>Pichiaceae</taxon>
        <taxon>Komagataella</taxon>
    </lineage>
</organism>
<dbReference type="PANTHER" id="PTHR15615">
    <property type="match status" value="1"/>
</dbReference>
<dbReference type="OrthoDB" id="286814at2759"/>
<reference evidence="1 2" key="1">
    <citation type="journal article" date="2009" name="Nat. Biotechnol.">
        <title>Genome sequence of the recombinant protein production host Pichia pastoris.</title>
        <authorList>
            <person name="De Schutter K."/>
            <person name="Lin Y.C."/>
            <person name="Tiels P."/>
            <person name="Van Hecke A."/>
            <person name="Glinka S."/>
            <person name="Weber-Lehmann J."/>
            <person name="Rouze P."/>
            <person name="Van de Peer Y."/>
            <person name="Callewaert N."/>
        </authorList>
    </citation>
    <scope>NUCLEOTIDE SEQUENCE [LARGE SCALE GENOMIC DNA]</scope>
    <source>
        <strain evidence="2">GS115 / ATCC 20864</strain>
    </source>
</reference>
<protein>
    <submittedName>
        <fullName evidence="1">Cyclin, interacts with Pho85p cyclin-dependent kinase (Cdk), induced by Gcn4p at level of transcript</fullName>
    </submittedName>
</protein>
<dbReference type="GeneID" id="8197223"/>
<dbReference type="GO" id="GO:0016301">
    <property type="term" value="F:kinase activity"/>
    <property type="evidence" value="ECO:0007669"/>
    <property type="project" value="UniProtKB-KW"/>
</dbReference>
<dbReference type="SUPFAM" id="SSF47954">
    <property type="entry name" value="Cyclin-like"/>
    <property type="match status" value="1"/>
</dbReference>
<dbReference type="Proteomes" id="UP000000314">
    <property type="component" value="Chromosome 1"/>
</dbReference>
<dbReference type="HOGENOM" id="CLU_1124894_0_0_1"/>
<dbReference type="SMR" id="C4QW36"/>
<keyword evidence="1" id="KW-0808">Transferase</keyword>
<dbReference type="Gene3D" id="1.10.472.10">
    <property type="entry name" value="Cyclin-like"/>
    <property type="match status" value="1"/>
</dbReference>
<dbReference type="Pfam" id="PF08613">
    <property type="entry name" value="Cyclin"/>
    <property type="match status" value="1"/>
</dbReference>
<dbReference type="InterPro" id="IPR013922">
    <property type="entry name" value="Cyclin_PHO80-like"/>
</dbReference>
<dbReference type="AlphaFoldDB" id="C4QW36"/>
<evidence type="ECO:0000313" key="1">
    <source>
        <dbReference type="EMBL" id="CAY67459.1"/>
    </source>
</evidence>
<dbReference type="EMBL" id="FN392319">
    <property type="protein sequence ID" value="CAY67459.1"/>
    <property type="molecule type" value="Genomic_DNA"/>
</dbReference>
<dbReference type="GO" id="GO:0019901">
    <property type="term" value="F:protein kinase binding"/>
    <property type="evidence" value="ECO:0007669"/>
    <property type="project" value="InterPro"/>
</dbReference>
<dbReference type="InParanoid" id="C4QW36"/>
<accession>C4QW36</accession>
<dbReference type="InterPro" id="IPR036915">
    <property type="entry name" value="Cyclin-like_sf"/>
</dbReference>
<gene>
    <name evidence="1" type="ordered locus">PAS_chr1-1_0097</name>
</gene>
<dbReference type="PANTHER" id="PTHR15615:SF36">
    <property type="entry name" value="PHO85 CYCLIN-5"/>
    <property type="match status" value="1"/>
</dbReference>
<evidence type="ECO:0000313" key="2">
    <source>
        <dbReference type="Proteomes" id="UP000000314"/>
    </source>
</evidence>
<dbReference type="GO" id="GO:0000307">
    <property type="term" value="C:cyclin-dependent protein kinase holoenzyme complex"/>
    <property type="evidence" value="ECO:0007669"/>
    <property type="project" value="UniProtKB-ARBA"/>
</dbReference>
<keyword evidence="1" id="KW-0418">Kinase</keyword>
<dbReference type="GO" id="GO:0016538">
    <property type="term" value="F:cyclin-dependent protein serine/threonine kinase regulator activity"/>
    <property type="evidence" value="ECO:0007669"/>
    <property type="project" value="TreeGrafter"/>
</dbReference>
<dbReference type="GO" id="GO:0005634">
    <property type="term" value="C:nucleus"/>
    <property type="evidence" value="ECO:0007669"/>
    <property type="project" value="TreeGrafter"/>
</dbReference>
<dbReference type="KEGG" id="ppa:PAS_chr1-1_0097"/>